<evidence type="ECO:0000259" key="4">
    <source>
        <dbReference type="SMART" id="SM00829"/>
    </source>
</evidence>
<feature type="region of interest" description="Disordered" evidence="3">
    <location>
        <begin position="1"/>
        <end position="21"/>
    </location>
</feature>
<dbReference type="RefSeq" id="WP_087278160.1">
    <property type="nucleotide sequence ID" value="NZ_CP021455.1"/>
</dbReference>
<dbReference type="Pfam" id="PF13602">
    <property type="entry name" value="ADH_zinc_N_2"/>
    <property type="match status" value="1"/>
</dbReference>
<sequence length="342" mass="36121">MKAVAMQAALPSHDPRSLQDVTLPDPVPGARDLLVEVRAVSVNPVDTKVRASAQVPPGEWKVLGWDAVGVVRAVGHAVSLFKPGDRVWYAGAIDRPGTNAQLHLVDERIAALAPQSLDDAHAAALPLTAITAWELLFDRLGARPGAQAVPGEALLVVGVAGGVGSVLVQLARQLTDLTVIGTASRAETAQWVQQLGAHHVLDHSQPLDAALRAAGLPAPSRIASLTHSAQHFGPLAQLIAPQGRLGLIDDPEPGSLNVNLLKTKAASLHWEFMFTRSLFQTPDMLAQHTLLTEVARLVDAGRLHSTLSEHAGSINAANLRRAHAGLESGRTRGKVVLEGFDD</sequence>
<dbReference type="InterPro" id="IPR011032">
    <property type="entry name" value="GroES-like_sf"/>
</dbReference>
<dbReference type="GO" id="GO:0008270">
    <property type="term" value="F:zinc ion binding"/>
    <property type="evidence" value="ECO:0007669"/>
    <property type="project" value="InterPro"/>
</dbReference>
<reference evidence="5 6" key="1">
    <citation type="submission" date="2017-05" db="EMBL/GenBank/DDBJ databases">
        <authorList>
            <person name="Song R."/>
            <person name="Chenine A.L."/>
            <person name="Ruprecht R.M."/>
        </authorList>
    </citation>
    <scope>NUCLEOTIDE SEQUENCE [LARGE SCALE GENOMIC DNA]</scope>
    <source>
        <strain evidence="5 6">DSM 26136</strain>
    </source>
</reference>
<dbReference type="GO" id="GO:0016491">
    <property type="term" value="F:oxidoreductase activity"/>
    <property type="evidence" value="ECO:0007669"/>
    <property type="project" value="UniProtKB-KW"/>
</dbReference>
<evidence type="ECO:0000313" key="6">
    <source>
        <dbReference type="Proteomes" id="UP000196138"/>
    </source>
</evidence>
<dbReference type="PANTHER" id="PTHR44154:SF1">
    <property type="entry name" value="QUINONE OXIDOREDUCTASE"/>
    <property type="match status" value="1"/>
</dbReference>
<evidence type="ECO:0000313" key="5">
    <source>
        <dbReference type="EMBL" id="ARU04159.1"/>
    </source>
</evidence>
<organism evidence="5 6">
    <name type="scientific">Comamonas serinivorans</name>
    <dbReference type="NCBI Taxonomy" id="1082851"/>
    <lineage>
        <taxon>Bacteria</taxon>
        <taxon>Pseudomonadati</taxon>
        <taxon>Pseudomonadota</taxon>
        <taxon>Betaproteobacteria</taxon>
        <taxon>Burkholderiales</taxon>
        <taxon>Comamonadaceae</taxon>
        <taxon>Comamonas</taxon>
    </lineage>
</organism>
<dbReference type="InterPro" id="IPR013154">
    <property type="entry name" value="ADH-like_N"/>
</dbReference>
<dbReference type="InterPro" id="IPR020843">
    <property type="entry name" value="ER"/>
</dbReference>
<feature type="domain" description="Enoyl reductase (ER)" evidence="4">
    <location>
        <begin position="16"/>
        <end position="337"/>
    </location>
</feature>
<gene>
    <name evidence="5" type="ORF">CCO03_05240</name>
</gene>
<dbReference type="SUPFAM" id="SSF51735">
    <property type="entry name" value="NAD(P)-binding Rossmann-fold domains"/>
    <property type="match status" value="1"/>
</dbReference>
<keyword evidence="1" id="KW-0521">NADP</keyword>
<keyword evidence="6" id="KW-1185">Reference proteome</keyword>
<dbReference type="PANTHER" id="PTHR44154">
    <property type="entry name" value="QUINONE OXIDOREDUCTASE"/>
    <property type="match status" value="1"/>
</dbReference>
<dbReference type="Gene3D" id="3.40.50.720">
    <property type="entry name" value="NAD(P)-binding Rossmann-like Domain"/>
    <property type="match status" value="1"/>
</dbReference>
<dbReference type="InterPro" id="IPR051603">
    <property type="entry name" value="Zinc-ADH_QOR/CCCR"/>
</dbReference>
<dbReference type="InterPro" id="IPR036291">
    <property type="entry name" value="NAD(P)-bd_dom_sf"/>
</dbReference>
<evidence type="ECO:0000256" key="2">
    <source>
        <dbReference type="RuleBase" id="RU364000"/>
    </source>
</evidence>
<evidence type="ECO:0000256" key="1">
    <source>
        <dbReference type="ARBA" id="ARBA00022857"/>
    </source>
</evidence>
<accession>A0A1Y0ELC1</accession>
<dbReference type="NCBIfam" id="TIGR02817">
    <property type="entry name" value="adh_fam_1"/>
    <property type="match status" value="1"/>
</dbReference>
<dbReference type="InterPro" id="IPR014182">
    <property type="entry name" value="ADH_Zn_typ-1"/>
</dbReference>
<protein>
    <recommendedName>
        <fullName evidence="2">Zinc-type alcohol dehydrogenase-like protein</fullName>
    </recommendedName>
</protein>
<keyword evidence="2" id="KW-0560">Oxidoreductase</keyword>
<dbReference type="OrthoDB" id="9785812at2"/>
<keyword evidence="2" id="KW-0479">Metal-binding</keyword>
<dbReference type="Proteomes" id="UP000196138">
    <property type="component" value="Chromosome"/>
</dbReference>
<evidence type="ECO:0000256" key="3">
    <source>
        <dbReference type="SAM" id="MobiDB-lite"/>
    </source>
</evidence>
<comment type="similarity">
    <text evidence="2">Belongs to the zinc-containing alcohol dehydrogenase family. Quinone oxidoreductase subfamily.</text>
</comment>
<dbReference type="AlphaFoldDB" id="A0A1Y0ELC1"/>
<dbReference type="KEGG" id="cser:CCO03_05240"/>
<dbReference type="CDD" id="cd08252">
    <property type="entry name" value="AL_MDR"/>
    <property type="match status" value="1"/>
</dbReference>
<keyword evidence="2" id="KW-0862">Zinc</keyword>
<proteinExistence type="inferred from homology"/>
<name>A0A1Y0ELC1_9BURK</name>
<dbReference type="Gene3D" id="3.90.180.10">
    <property type="entry name" value="Medium-chain alcohol dehydrogenases, catalytic domain"/>
    <property type="match status" value="1"/>
</dbReference>
<dbReference type="Pfam" id="PF08240">
    <property type="entry name" value="ADH_N"/>
    <property type="match status" value="1"/>
</dbReference>
<dbReference type="SUPFAM" id="SSF50129">
    <property type="entry name" value="GroES-like"/>
    <property type="match status" value="1"/>
</dbReference>
<dbReference type="EMBL" id="CP021455">
    <property type="protein sequence ID" value="ARU04159.1"/>
    <property type="molecule type" value="Genomic_DNA"/>
</dbReference>
<dbReference type="SMART" id="SM00829">
    <property type="entry name" value="PKS_ER"/>
    <property type="match status" value="1"/>
</dbReference>